<protein>
    <submittedName>
        <fullName evidence="1">Uncharacterized protein</fullName>
    </submittedName>
</protein>
<evidence type="ECO:0000313" key="1">
    <source>
        <dbReference type="EMBL" id="KAK3062391.1"/>
    </source>
</evidence>
<dbReference type="Proteomes" id="UP001186974">
    <property type="component" value="Unassembled WGS sequence"/>
</dbReference>
<gene>
    <name evidence="1" type="ORF">LTS18_004138</name>
</gene>
<keyword evidence="2" id="KW-1185">Reference proteome</keyword>
<organism evidence="1 2">
    <name type="scientific">Coniosporium uncinatum</name>
    <dbReference type="NCBI Taxonomy" id="93489"/>
    <lineage>
        <taxon>Eukaryota</taxon>
        <taxon>Fungi</taxon>
        <taxon>Dikarya</taxon>
        <taxon>Ascomycota</taxon>
        <taxon>Pezizomycotina</taxon>
        <taxon>Dothideomycetes</taxon>
        <taxon>Dothideomycetes incertae sedis</taxon>
        <taxon>Coniosporium</taxon>
    </lineage>
</organism>
<accession>A0ACC3D5W6</accession>
<evidence type="ECO:0000313" key="2">
    <source>
        <dbReference type="Proteomes" id="UP001186974"/>
    </source>
</evidence>
<name>A0ACC3D5W6_9PEZI</name>
<proteinExistence type="predicted"/>
<reference evidence="1" key="1">
    <citation type="submission" date="2024-09" db="EMBL/GenBank/DDBJ databases">
        <title>Black Yeasts Isolated from many extreme environments.</title>
        <authorList>
            <person name="Coleine C."/>
            <person name="Stajich J.E."/>
            <person name="Selbmann L."/>
        </authorList>
    </citation>
    <scope>NUCLEOTIDE SEQUENCE</scope>
    <source>
        <strain evidence="1">CCFEE 5737</strain>
    </source>
</reference>
<dbReference type="EMBL" id="JAWDJW010007312">
    <property type="protein sequence ID" value="KAK3062391.1"/>
    <property type="molecule type" value="Genomic_DNA"/>
</dbReference>
<sequence>PVLKEQMQPRSKGTGLGKRMVAALRHSAPLLVLGLVRLWSVKGLDYAEHVTEYGVHWNFFFTLGLLPPSVALFHSAFKVVRSYTLLAILLGVAYQLALDSTDLTAYILTAPRNDLISKNREGICSFIGYLAIFLAGQATGMDALPREQPNLRSDSTYQRLKRSLLAQLSFSSALWIVLYVASTSYYGANSNVSRRLANLSYFLWVAAFNSTQVTICCAIEKVCFPNLYNATTAEQERRKSKEATSPVLRAFNRNGLAVFLLANLLTGAVNLSVKTLEMGTLGSMGILVGYLGVLSAVALGLDFCDISIKL</sequence>
<feature type="non-terminal residue" evidence="1">
    <location>
        <position position="1"/>
    </location>
</feature>
<comment type="caution">
    <text evidence="1">The sequence shown here is derived from an EMBL/GenBank/DDBJ whole genome shotgun (WGS) entry which is preliminary data.</text>
</comment>